<evidence type="ECO:0000259" key="8">
    <source>
        <dbReference type="Pfam" id="PF13870"/>
    </source>
</evidence>
<dbReference type="PANTHER" id="PTHR15654">
    <property type="entry name" value="COILED-COIL DOMAIN-CONTAINING PROTEIN 113-RELATED"/>
    <property type="match status" value="1"/>
</dbReference>
<evidence type="ECO:0000256" key="7">
    <source>
        <dbReference type="SAM" id="Coils"/>
    </source>
</evidence>
<evidence type="ECO:0000256" key="6">
    <source>
        <dbReference type="ARBA" id="ARBA00044798"/>
    </source>
</evidence>
<gene>
    <name evidence="9" type="primary">CCDC113</name>
</gene>
<protein>
    <recommendedName>
        <fullName evidence="6">Cilia- and flagella-associated protein 263</fullName>
    </recommendedName>
</protein>
<evidence type="ECO:0000256" key="3">
    <source>
        <dbReference type="ARBA" id="ARBA00023054"/>
    </source>
</evidence>
<dbReference type="GO" id="GO:0036064">
    <property type="term" value="C:ciliary basal body"/>
    <property type="evidence" value="ECO:0007669"/>
    <property type="project" value="TreeGrafter"/>
</dbReference>
<keyword evidence="4" id="KW-0966">Cell projection</keyword>
<dbReference type="PANTHER" id="PTHR15654:SF2">
    <property type="entry name" value="COILED-COIL DOMAIN-CONTAINING PROTEIN 113"/>
    <property type="match status" value="1"/>
</dbReference>
<name>T2M5P4_HYDVU</name>
<proteinExistence type="evidence at transcript level"/>
<comment type="similarity">
    <text evidence="5">Belongs to the CFAP263 family.</text>
</comment>
<feature type="domain" description="CCDC113/CCDC96 coiled-coil" evidence="8">
    <location>
        <begin position="183"/>
        <end position="352"/>
    </location>
</feature>
<feature type="coiled-coil region" evidence="7">
    <location>
        <begin position="98"/>
        <end position="132"/>
    </location>
</feature>
<dbReference type="Pfam" id="PF13870">
    <property type="entry name" value="CCDC113_CCDC96_CC"/>
    <property type="match status" value="1"/>
</dbReference>
<dbReference type="GO" id="GO:0005930">
    <property type="term" value="C:axoneme"/>
    <property type="evidence" value="ECO:0007669"/>
    <property type="project" value="TreeGrafter"/>
</dbReference>
<dbReference type="OrthoDB" id="10259713at2759"/>
<dbReference type="AlphaFoldDB" id="T2M5P4"/>
<evidence type="ECO:0000313" key="9">
    <source>
        <dbReference type="EMBL" id="CDG67454.1"/>
    </source>
</evidence>
<dbReference type="EMBL" id="HAAD01001222">
    <property type="protein sequence ID" value="CDG67454.1"/>
    <property type="molecule type" value="mRNA"/>
</dbReference>
<feature type="coiled-coil region" evidence="7">
    <location>
        <begin position="261"/>
        <end position="295"/>
    </location>
</feature>
<evidence type="ECO:0000256" key="4">
    <source>
        <dbReference type="ARBA" id="ARBA00023273"/>
    </source>
</evidence>
<dbReference type="GO" id="GO:0060271">
    <property type="term" value="P:cilium assembly"/>
    <property type="evidence" value="ECO:0007669"/>
    <property type="project" value="TreeGrafter"/>
</dbReference>
<sequence length="430" mass="49655">MASVISSSDADLSSLVDTEEINIGALTDQELYNLVLESKKSHDILKIETKVFELFLKRVDPKELDSQQTLGVNHSDQSQRVFRKRAHPQNRLHDRHFKLTSQQKCDIATKEIEELKAQMKSSKESYMKKIENFNAVMQEADIRLTEVKKIHHEFNRDIVNGAINPRNKKIIAEKFTRWIDDKMKASDGFIEKMRLKNSTLKVQKNKLQQQLKQKEEMGEVLHEVDFNQLKIENLQYLGKIEERNQELLSLKLTATNISQSLNAHKEKLSMAIAESARLKAEIVQRRELLSRIENEAKVVELEKNEIDMINKKYRENLSDYKVPEVLEYVQEKAELYDLKKLICIWERKVEIAKVLMVISRLLDINSSAEKAGRINVQNKSEPETEIKTKKILCSDYFSSIGAGLPHQCGKETAVSNLISLAFDLGYLQAE</sequence>
<dbReference type="InterPro" id="IPR025254">
    <property type="entry name" value="CCDC113/CCDC96_CC"/>
</dbReference>
<dbReference type="InterPro" id="IPR051885">
    <property type="entry name" value="CC_CF"/>
</dbReference>
<comment type="subcellular location">
    <subcellularLocation>
        <location evidence="1">Cell projection</location>
        <location evidence="1">Cilium</location>
    </subcellularLocation>
</comment>
<feature type="coiled-coil region" evidence="7">
    <location>
        <begin position="190"/>
        <end position="217"/>
    </location>
</feature>
<evidence type="ECO:0000256" key="2">
    <source>
        <dbReference type="ARBA" id="ARBA00022794"/>
    </source>
</evidence>
<reference evidence="9" key="1">
    <citation type="journal article" date="2013" name="Genome Biol. Evol.">
        <title>Punctuated emergences of genetic and phenotypic innovations in eumetazoan, bilaterian, euteleostome, and hominidae ancestors.</title>
        <authorList>
            <person name="Wenger Y."/>
            <person name="Galliot B."/>
        </authorList>
    </citation>
    <scope>NUCLEOTIDE SEQUENCE</scope>
    <source>
        <tissue evidence="9">Whole animals</tissue>
    </source>
</reference>
<organism evidence="9">
    <name type="scientific">Hydra vulgaris</name>
    <name type="common">Hydra</name>
    <name type="synonym">Hydra attenuata</name>
    <dbReference type="NCBI Taxonomy" id="6087"/>
    <lineage>
        <taxon>Eukaryota</taxon>
        <taxon>Metazoa</taxon>
        <taxon>Cnidaria</taxon>
        <taxon>Hydrozoa</taxon>
        <taxon>Hydroidolina</taxon>
        <taxon>Anthoathecata</taxon>
        <taxon>Aplanulata</taxon>
        <taxon>Hydridae</taxon>
        <taxon>Hydra</taxon>
    </lineage>
</organism>
<keyword evidence="3 7" id="KW-0175">Coiled coil</keyword>
<evidence type="ECO:0000256" key="1">
    <source>
        <dbReference type="ARBA" id="ARBA00004138"/>
    </source>
</evidence>
<keyword evidence="2" id="KW-0970">Cilium biogenesis/degradation</keyword>
<accession>T2M5P4</accession>
<feature type="non-terminal residue" evidence="9">
    <location>
        <position position="1"/>
    </location>
</feature>
<evidence type="ECO:0000256" key="5">
    <source>
        <dbReference type="ARBA" id="ARBA00044506"/>
    </source>
</evidence>